<dbReference type="Proteomes" id="UP000298652">
    <property type="component" value="Chromosome 6"/>
</dbReference>
<protein>
    <submittedName>
        <fullName evidence="4">Uncharacterized protein</fullName>
    </submittedName>
</protein>
<keyword evidence="2" id="KW-0732">Signal</keyword>
<evidence type="ECO:0000313" key="4">
    <source>
        <dbReference type="EMBL" id="TKW08557.1"/>
    </source>
</evidence>
<evidence type="ECO:0000313" key="3">
    <source>
        <dbReference type="EMBL" id="TKW08537.1"/>
    </source>
</evidence>
<organism evidence="4 5">
    <name type="scientific">Setaria viridis</name>
    <name type="common">Green bristlegrass</name>
    <name type="synonym">Setaria italica subsp. viridis</name>
    <dbReference type="NCBI Taxonomy" id="4556"/>
    <lineage>
        <taxon>Eukaryota</taxon>
        <taxon>Viridiplantae</taxon>
        <taxon>Streptophyta</taxon>
        <taxon>Embryophyta</taxon>
        <taxon>Tracheophyta</taxon>
        <taxon>Spermatophyta</taxon>
        <taxon>Magnoliopsida</taxon>
        <taxon>Liliopsida</taxon>
        <taxon>Poales</taxon>
        <taxon>Poaceae</taxon>
        <taxon>PACMAD clade</taxon>
        <taxon>Panicoideae</taxon>
        <taxon>Panicodae</taxon>
        <taxon>Paniceae</taxon>
        <taxon>Cenchrinae</taxon>
        <taxon>Setaria</taxon>
    </lineage>
</organism>
<reference evidence="4 5" key="1">
    <citation type="submission" date="2019-03" db="EMBL/GenBank/DDBJ databases">
        <title>WGS assembly of Setaria viridis.</title>
        <authorList>
            <person name="Huang P."/>
            <person name="Jenkins J."/>
            <person name="Grimwood J."/>
            <person name="Barry K."/>
            <person name="Healey A."/>
            <person name="Mamidi S."/>
            <person name="Sreedasyam A."/>
            <person name="Shu S."/>
            <person name="Feldman M."/>
            <person name="Wu J."/>
            <person name="Yu Y."/>
            <person name="Chen C."/>
            <person name="Johnson J."/>
            <person name="Rokhsar D."/>
            <person name="Baxter I."/>
            <person name="Schmutz J."/>
            <person name="Brutnell T."/>
            <person name="Kellogg E."/>
        </authorList>
    </citation>
    <scope>NUCLEOTIDE SEQUENCE [LARGE SCALE GENOMIC DNA]</scope>
    <source>
        <strain evidence="5">cv. A10</strain>
    </source>
</reference>
<gene>
    <name evidence="3" type="ORF">SEVIR_6G033228v2</name>
    <name evidence="4" type="ORF">SEVIR_6G033312v2</name>
</gene>
<dbReference type="Gramene" id="TKW08557">
    <property type="protein sequence ID" value="TKW08557"/>
    <property type="gene ID" value="SEVIR_6G033312v2"/>
</dbReference>
<dbReference type="AlphaFoldDB" id="A0A4U6UDT6"/>
<feature type="chain" id="PRO_5036124540" evidence="2">
    <location>
        <begin position="28"/>
        <end position="92"/>
    </location>
</feature>
<dbReference type="EMBL" id="CM016557">
    <property type="protein sequence ID" value="TKW08557.1"/>
    <property type="molecule type" value="Genomic_DNA"/>
</dbReference>
<sequence>MILQKKSPAGRLLQGVLLILHLDLAWCTGYSPMPPPLAPHPGCLLAQATLASPAAAHNPSPKLPTVRDRPPLPATPRASARGGLLPLCSCGQ</sequence>
<evidence type="ECO:0000256" key="1">
    <source>
        <dbReference type="SAM" id="MobiDB-lite"/>
    </source>
</evidence>
<evidence type="ECO:0000256" key="2">
    <source>
        <dbReference type="SAM" id="SignalP"/>
    </source>
</evidence>
<feature type="region of interest" description="Disordered" evidence="1">
    <location>
        <begin position="54"/>
        <end position="82"/>
    </location>
</feature>
<dbReference type="EMBL" id="CM016557">
    <property type="protein sequence ID" value="TKW08537.1"/>
    <property type="molecule type" value="Genomic_DNA"/>
</dbReference>
<dbReference type="Gramene" id="TKW08537">
    <property type="protein sequence ID" value="TKW08537"/>
    <property type="gene ID" value="SEVIR_6G033228v2"/>
</dbReference>
<feature type="signal peptide" evidence="2">
    <location>
        <begin position="1"/>
        <end position="27"/>
    </location>
</feature>
<name>A0A4U6UDT6_SETVI</name>
<accession>A0A4U6UDT6</accession>
<proteinExistence type="predicted"/>
<evidence type="ECO:0000313" key="5">
    <source>
        <dbReference type="Proteomes" id="UP000298652"/>
    </source>
</evidence>
<keyword evidence="5" id="KW-1185">Reference proteome</keyword>